<evidence type="ECO:0000313" key="1">
    <source>
        <dbReference type="EMBL" id="UQA91650.1"/>
    </source>
</evidence>
<dbReference type="EMBL" id="CP086322">
    <property type="protein sequence ID" value="UQA91650.1"/>
    <property type="molecule type" value="Genomic_DNA"/>
</dbReference>
<proteinExistence type="predicted"/>
<accession>A0ABY4M1Q4</accession>
<keyword evidence="2" id="KW-1185">Reference proteome</keyword>
<protein>
    <submittedName>
        <fullName evidence="1">Uncharacterized protein</fullName>
    </submittedName>
</protein>
<gene>
    <name evidence="1" type="ORF">K9S39_07045</name>
</gene>
<reference evidence="1" key="1">
    <citation type="submission" date="2021-10" db="EMBL/GenBank/DDBJ databases">
        <title>Streptomyces nigrumlapis sp.nov.,an antimicrobial producing actinobacterium isolated from Black Gobi rocks.</title>
        <authorList>
            <person name="Wen Y."/>
            <person name="Zhang W."/>
            <person name="Liu X.G."/>
        </authorList>
    </citation>
    <scope>NUCLEOTIDE SEQUENCE</scope>
    <source>
        <strain evidence="1">ST13-2-2</strain>
    </source>
</reference>
<organism evidence="1 2">
    <name type="scientific">Streptomyces halobius</name>
    <dbReference type="NCBI Taxonomy" id="2879846"/>
    <lineage>
        <taxon>Bacteria</taxon>
        <taxon>Bacillati</taxon>
        <taxon>Actinomycetota</taxon>
        <taxon>Actinomycetes</taxon>
        <taxon>Kitasatosporales</taxon>
        <taxon>Streptomycetaceae</taxon>
        <taxon>Streptomyces</taxon>
    </lineage>
</organism>
<evidence type="ECO:0000313" key="2">
    <source>
        <dbReference type="Proteomes" id="UP000830115"/>
    </source>
</evidence>
<sequence length="63" mass="7151">MTNTSERYDVWIFGRLPKYVPRGGVASITSGLTLEEARAYRDKNTDANHYGLIYVAGTRRRVS</sequence>
<dbReference type="RefSeq" id="WP_248862458.1">
    <property type="nucleotide sequence ID" value="NZ_CP086322.1"/>
</dbReference>
<dbReference type="Proteomes" id="UP000830115">
    <property type="component" value="Chromosome"/>
</dbReference>
<name>A0ABY4M1Q4_9ACTN</name>